<name>A0ABW1AVY3_9RHOO</name>
<dbReference type="InterPro" id="IPR022385">
    <property type="entry name" value="Rhs_assc_core"/>
</dbReference>
<feature type="non-terminal residue" evidence="1">
    <location>
        <position position="1"/>
    </location>
</feature>
<dbReference type="Proteomes" id="UP001595974">
    <property type="component" value="Unassembled WGS sequence"/>
</dbReference>
<sequence length="255" mass="27429">LYYYRARYYDPGRGRFISEDPLGFAAGDVNFYAYVGNNPVNANDPSGMIDITYSAGSLKPIITNINSPGRNYFVAGSDGATYPMGTGVYQRTVVQGRPFDNVIGAIQTAKIVDWGVSHIQNNRLSGASGDASLSEVNRQSGEGRVWDTKQFLSPTSVYAINGKVELRDYVGNAIWGAGLRSLGISELVARIGAQVQSIRANGSLDDPRDQQAIHFGYNFPSSSNGGGGLGTDAADGFLLYPNKPNTNQMQSVYSK</sequence>
<dbReference type="EMBL" id="JBHSOG010000091">
    <property type="protein sequence ID" value="MFC5771194.1"/>
    <property type="molecule type" value="Genomic_DNA"/>
</dbReference>
<gene>
    <name evidence="1" type="ORF">ACFPTN_17580</name>
</gene>
<dbReference type="PANTHER" id="PTHR32305">
    <property type="match status" value="1"/>
</dbReference>
<reference evidence="2" key="1">
    <citation type="journal article" date="2019" name="Int. J. Syst. Evol. Microbiol.">
        <title>The Global Catalogue of Microorganisms (GCM) 10K type strain sequencing project: providing services to taxonomists for standard genome sequencing and annotation.</title>
        <authorList>
            <consortium name="The Broad Institute Genomics Platform"/>
            <consortium name="The Broad Institute Genome Sequencing Center for Infectious Disease"/>
            <person name="Wu L."/>
            <person name="Ma J."/>
        </authorList>
    </citation>
    <scope>NUCLEOTIDE SEQUENCE [LARGE SCALE GENOMIC DNA]</scope>
    <source>
        <strain evidence="2">SHR3</strain>
    </source>
</reference>
<proteinExistence type="predicted"/>
<keyword evidence="2" id="KW-1185">Reference proteome</keyword>
<dbReference type="RefSeq" id="WP_385961689.1">
    <property type="nucleotide sequence ID" value="NZ_JBHSOG010000091.1"/>
</dbReference>
<evidence type="ECO:0000313" key="1">
    <source>
        <dbReference type="EMBL" id="MFC5771194.1"/>
    </source>
</evidence>
<dbReference type="NCBIfam" id="TIGR03696">
    <property type="entry name" value="Rhs_assc_core"/>
    <property type="match status" value="1"/>
</dbReference>
<evidence type="ECO:0000313" key="2">
    <source>
        <dbReference type="Proteomes" id="UP001595974"/>
    </source>
</evidence>
<organism evidence="1 2">
    <name type="scientific">Thauera sinica</name>
    <dbReference type="NCBI Taxonomy" id="2665146"/>
    <lineage>
        <taxon>Bacteria</taxon>
        <taxon>Pseudomonadati</taxon>
        <taxon>Pseudomonadota</taxon>
        <taxon>Betaproteobacteria</taxon>
        <taxon>Rhodocyclales</taxon>
        <taxon>Zoogloeaceae</taxon>
        <taxon>Thauera</taxon>
    </lineage>
</organism>
<accession>A0ABW1AVY3</accession>
<protein>
    <submittedName>
        <fullName evidence="1">RHS repeat-associated core domain-containing protein</fullName>
    </submittedName>
</protein>
<dbReference type="PANTHER" id="PTHR32305:SF15">
    <property type="entry name" value="PROTEIN RHSA-RELATED"/>
    <property type="match status" value="1"/>
</dbReference>
<dbReference type="InterPro" id="IPR050708">
    <property type="entry name" value="T6SS_VgrG/RHS"/>
</dbReference>
<dbReference type="Gene3D" id="2.180.10.10">
    <property type="entry name" value="RHS repeat-associated core"/>
    <property type="match status" value="1"/>
</dbReference>
<comment type="caution">
    <text evidence="1">The sequence shown here is derived from an EMBL/GenBank/DDBJ whole genome shotgun (WGS) entry which is preliminary data.</text>
</comment>